<keyword evidence="2" id="KW-1185">Reference proteome</keyword>
<accession>A0AC61S811</accession>
<evidence type="ECO:0000313" key="1">
    <source>
        <dbReference type="EMBL" id="THG55198.1"/>
    </source>
</evidence>
<proteinExistence type="predicted"/>
<dbReference type="EMBL" id="SSTG01000003">
    <property type="protein sequence ID" value="THG55198.1"/>
    <property type="molecule type" value="Genomic_DNA"/>
</dbReference>
<evidence type="ECO:0000313" key="2">
    <source>
        <dbReference type="Proteomes" id="UP000305401"/>
    </source>
</evidence>
<sequence>MKEARRCSNYVSSRKISRTLTISGFLCYIRAIKFNAMPFFDIRRLAMTVFALLSVMSGLVARELRITEANQAMEPMTVPMQRLDYNNEICALVKVVLPLEGVQFEGNTVGGILPKTGEYWVYLTPGTKMLKIKAPGHYPVMANFVNLGIGPLVSKGIYYLTIKPHGSDTLLPAVETNYVVLSVTPADAIVKIDGQPCQVVDGSVIVLLKLGSHTWQAEAVGYSTGNGTFKITAANKTRIDVTLKSQKANLDVTTLPDVSVYVNGQQKGIGNLALELLPGLYNVELSRKGFRSVTHTLELKPSETVKLVQSEFDPLFGILNVNYRPVGARIALDGKYVGETPANLGNVLTGTYQLSIEAPGHTAYTQEVTITETTPVSLTGSLQKNNTTVPVMLCLDNYGKEVFITMSQWQEMHVAEQTECVKGGLFMLGDNNRLKWSLGCVAKWMKDNPNDNIWIEGYADTYTGTASSNERRAIQYVRYAYDILTKEYNIESERLSTVTYAGSLFFERVSDDWNGILIRCH</sequence>
<comment type="caution">
    <text evidence="1">The sequence shown here is derived from an EMBL/GenBank/DDBJ whole genome shotgun (WGS) entry which is preliminary data.</text>
</comment>
<name>A0AC61S811_9BACT</name>
<organism evidence="1 2">
    <name type="scientific">Muribaculum caecicola</name>
    <dbReference type="NCBI Taxonomy" id="3038144"/>
    <lineage>
        <taxon>Bacteria</taxon>
        <taxon>Pseudomonadati</taxon>
        <taxon>Bacteroidota</taxon>
        <taxon>Bacteroidia</taxon>
        <taxon>Bacteroidales</taxon>
        <taxon>Muribaculaceae</taxon>
        <taxon>Muribaculum</taxon>
    </lineage>
</organism>
<protein>
    <submittedName>
        <fullName evidence="1">PEGA domain-containing protein</fullName>
    </submittedName>
</protein>
<dbReference type="Proteomes" id="UP000305401">
    <property type="component" value="Unassembled WGS sequence"/>
</dbReference>
<gene>
    <name evidence="1" type="ORF">E5990_00575</name>
</gene>
<reference evidence="1" key="1">
    <citation type="submission" date="2019-04" db="EMBL/GenBank/DDBJ databases">
        <title>Microbes associate with the intestines of laboratory mice.</title>
        <authorList>
            <person name="Navarre W."/>
            <person name="Wong E."/>
            <person name="Huang K.C."/>
            <person name="Tropini C."/>
            <person name="Ng K."/>
            <person name="Yu B."/>
        </authorList>
    </citation>
    <scope>NUCLEOTIDE SEQUENCE</scope>
    <source>
        <strain evidence="1">NM86_A22</strain>
    </source>
</reference>